<organism evidence="2 3">
    <name type="scientific">Paenibacillus lycopersici</name>
    <dbReference type="NCBI Taxonomy" id="2704462"/>
    <lineage>
        <taxon>Bacteria</taxon>
        <taxon>Bacillati</taxon>
        <taxon>Bacillota</taxon>
        <taxon>Bacilli</taxon>
        <taxon>Bacillales</taxon>
        <taxon>Paenibacillaceae</taxon>
        <taxon>Paenibacillus</taxon>
    </lineage>
</organism>
<gene>
    <name evidence="2" type="primary">prli42</name>
    <name evidence="2" type="ORF">GXP70_11325</name>
</gene>
<evidence type="ECO:0000313" key="2">
    <source>
        <dbReference type="EMBL" id="QHT60466.1"/>
    </source>
</evidence>
<evidence type="ECO:0000256" key="1">
    <source>
        <dbReference type="SAM" id="Phobius"/>
    </source>
</evidence>
<keyword evidence="1" id="KW-0472">Membrane</keyword>
<accession>A0A6C0FTH6</accession>
<dbReference type="RefSeq" id="WP_162356722.1">
    <property type="nucleotide sequence ID" value="NZ_CP048209.1"/>
</dbReference>
<feature type="transmembrane region" description="Helical" evidence="1">
    <location>
        <begin position="9"/>
        <end position="31"/>
    </location>
</feature>
<dbReference type="KEGG" id="plyc:GXP70_11325"/>
<dbReference type="EMBL" id="CP048209">
    <property type="protein sequence ID" value="QHT60466.1"/>
    <property type="molecule type" value="Genomic_DNA"/>
</dbReference>
<dbReference type="NCBIfam" id="NF033880">
    <property type="entry name" value="Prli42"/>
    <property type="match status" value="1"/>
</dbReference>
<keyword evidence="3" id="KW-1185">Reference proteome</keyword>
<dbReference type="Proteomes" id="UP000476064">
    <property type="component" value="Chromosome"/>
</dbReference>
<dbReference type="InterPro" id="IPR049722">
    <property type="entry name" value="Prli42-like"/>
</dbReference>
<proteinExistence type="predicted"/>
<evidence type="ECO:0000313" key="3">
    <source>
        <dbReference type="Proteomes" id="UP000476064"/>
    </source>
</evidence>
<keyword evidence="1" id="KW-0812">Transmembrane</keyword>
<keyword evidence="1" id="KW-1133">Transmembrane helix</keyword>
<dbReference type="AlphaFoldDB" id="A0A6C0FTH6"/>
<protein>
    <submittedName>
        <fullName evidence="2">Stressosome-associated protein Prli42</fullName>
    </submittedName>
</protein>
<sequence length="32" mass="3745">MRRNAFMKAFIWVLIAAMLLSTLLIGIGWMFE</sequence>
<name>A0A6C0FTH6_9BACL</name>
<reference evidence="2 3" key="1">
    <citation type="submission" date="2020-01" db="EMBL/GenBank/DDBJ databases">
        <title>Paenibacillus sp. nov., isolated from tomato rhizosphere.</title>
        <authorList>
            <person name="Weon H.-Y."/>
            <person name="Lee S.A."/>
        </authorList>
    </citation>
    <scope>NUCLEOTIDE SEQUENCE [LARGE SCALE GENOMIC DNA]</scope>
    <source>
        <strain evidence="2 3">12200R-189</strain>
    </source>
</reference>